<sequence length="408" mass="43186">MEILIGWSGLLHETVTHSLSPCGGALTRNAVLPVQETGTHNIQDGSDDSVMFGALKANWSQAGSAGCLLSRSNASLTDEFVVPIELCAGSGARAVDMSNVLGCVQCGEHMSEALLAQGQFQSQAGLAAMEETPMTHRPVSGYFYSALSLCNEVVVGAARLQQQLLAAVPSGGTKTDEGDVTSPVDNSEVGTCPRNPPAASECKAEDNRGVKGIPLSDGADEWKGQGMFLPSLVLRTATAVHQPSVSARRFCRCLRSIAIGDFFPRQGWLERADTLRLHLGDTANVWFYDLDPQQLLGLSKKGAVRSGMPTHSAAPDTLHASVGRNTGHPCFLYVTETDIVLASAFDRMNKRKPSLPHLGGVGTRVDGVGKRCDAGEKGLCVTGGDNTPRKMPYLDSNFITGEDGSDAE</sequence>
<proteinExistence type="predicted"/>
<feature type="region of interest" description="Disordered" evidence="1">
    <location>
        <begin position="169"/>
        <end position="216"/>
    </location>
</feature>
<dbReference type="EMBL" id="CAEX01002990">
    <property type="protein sequence ID" value="CCD19242.1"/>
    <property type="molecule type" value="Genomic_DNA"/>
</dbReference>
<evidence type="ECO:0000256" key="1">
    <source>
        <dbReference type="SAM" id="MobiDB-lite"/>
    </source>
</evidence>
<gene>
    <name evidence="2" type="ORF">TvY486_0019310</name>
</gene>
<feature type="non-terminal residue" evidence="2">
    <location>
        <position position="408"/>
    </location>
</feature>
<dbReference type="Proteomes" id="UP000009027">
    <property type="component" value="Unassembled WGS sequence"/>
</dbReference>
<organism evidence="2 3">
    <name type="scientific">Trypanosoma vivax (strain Y486)</name>
    <dbReference type="NCBI Taxonomy" id="1055687"/>
    <lineage>
        <taxon>Eukaryota</taxon>
        <taxon>Discoba</taxon>
        <taxon>Euglenozoa</taxon>
        <taxon>Kinetoplastea</taxon>
        <taxon>Metakinetoplastina</taxon>
        <taxon>Trypanosomatida</taxon>
        <taxon>Trypanosomatidae</taxon>
        <taxon>Trypanosoma</taxon>
        <taxon>Duttonella</taxon>
    </lineage>
</organism>
<evidence type="ECO:0000313" key="2">
    <source>
        <dbReference type="EMBL" id="CCD19242.1"/>
    </source>
</evidence>
<reference evidence="2 3" key="1">
    <citation type="journal article" date="2012" name="Proc. Natl. Acad. Sci. U.S.A.">
        <title>Antigenic diversity is generated by distinct evolutionary mechanisms in African trypanosome species.</title>
        <authorList>
            <person name="Jackson A.P."/>
            <person name="Berry A."/>
            <person name="Aslett M."/>
            <person name="Allison H.C."/>
            <person name="Burton P."/>
            <person name="Vavrova-Anderson J."/>
            <person name="Brown R."/>
            <person name="Browne H."/>
            <person name="Corton N."/>
            <person name="Hauser H."/>
            <person name="Gamble J."/>
            <person name="Gilderthorp R."/>
            <person name="Marcello L."/>
            <person name="McQuillan J."/>
            <person name="Otto T.D."/>
            <person name="Quail M.A."/>
            <person name="Sanders M.J."/>
            <person name="van Tonder A."/>
            <person name="Ginger M.L."/>
            <person name="Field M.C."/>
            <person name="Barry J.D."/>
            <person name="Hertz-Fowler C."/>
            <person name="Berriman M."/>
        </authorList>
    </citation>
    <scope>NUCLEOTIDE SEQUENCE</scope>
    <source>
        <strain evidence="2 3">Y486</strain>
    </source>
</reference>
<dbReference type="AlphaFoldDB" id="F9WNX0"/>
<accession>F9WNX0</accession>
<name>F9WNX0_TRYVY</name>
<protein>
    <submittedName>
        <fullName evidence="2">Uncharacterized protein</fullName>
    </submittedName>
</protein>
<evidence type="ECO:0000313" key="3">
    <source>
        <dbReference type="Proteomes" id="UP000009027"/>
    </source>
</evidence>
<keyword evidence="3" id="KW-1185">Reference proteome</keyword>
<dbReference type="VEuPathDB" id="TriTrypDB:TvY486_0019310"/>